<evidence type="ECO:0000313" key="2">
    <source>
        <dbReference type="EMBL" id="OKS89221.1"/>
    </source>
</evidence>
<evidence type="ECO:0000256" key="1">
    <source>
        <dbReference type="SAM" id="SignalP"/>
    </source>
</evidence>
<feature type="chain" id="PRO_5010170304" evidence="1">
    <location>
        <begin position="20"/>
        <end position="158"/>
    </location>
</feature>
<name>A0A1Q6A5D1_9SPHI</name>
<evidence type="ECO:0000313" key="3">
    <source>
        <dbReference type="Proteomes" id="UP000186720"/>
    </source>
</evidence>
<dbReference type="AlphaFoldDB" id="A0A1Q6A5D1"/>
<dbReference type="OrthoDB" id="6400696at2"/>
<protein>
    <submittedName>
        <fullName evidence="2">Uncharacterized protein</fullName>
    </submittedName>
</protein>
<comment type="caution">
    <text evidence="2">The sequence shown here is derived from an EMBL/GenBank/DDBJ whole genome shotgun (WGS) entry which is preliminary data.</text>
</comment>
<feature type="signal peptide" evidence="1">
    <location>
        <begin position="1"/>
        <end position="19"/>
    </location>
</feature>
<dbReference type="STRING" id="1302689.RG47T_4704"/>
<dbReference type="EMBL" id="MPPL01000001">
    <property type="protein sequence ID" value="OKS89221.1"/>
    <property type="molecule type" value="Genomic_DNA"/>
</dbReference>
<accession>A0A1Q6A5D1</accession>
<dbReference type="Proteomes" id="UP000186720">
    <property type="component" value="Unassembled WGS sequence"/>
</dbReference>
<dbReference type="RefSeq" id="WP_074492067.1">
    <property type="nucleotide sequence ID" value="NZ_FPAM01000007.1"/>
</dbReference>
<keyword evidence="1" id="KW-0732">Signal</keyword>
<keyword evidence="3" id="KW-1185">Reference proteome</keyword>
<organism evidence="2 3">
    <name type="scientific">Mucilaginibacter polytrichastri</name>
    <dbReference type="NCBI Taxonomy" id="1302689"/>
    <lineage>
        <taxon>Bacteria</taxon>
        <taxon>Pseudomonadati</taxon>
        <taxon>Bacteroidota</taxon>
        <taxon>Sphingobacteriia</taxon>
        <taxon>Sphingobacteriales</taxon>
        <taxon>Sphingobacteriaceae</taxon>
        <taxon>Mucilaginibacter</taxon>
    </lineage>
</organism>
<gene>
    <name evidence="2" type="ORF">RG47T_4704</name>
</gene>
<reference evidence="2 3" key="1">
    <citation type="submission" date="2016-11" db="EMBL/GenBank/DDBJ databases">
        <title>Whole Genome Sequencing of Mucilaginibacter polytrichastri RG4-7(T) isolated from the moss sample.</title>
        <authorList>
            <person name="Li Y."/>
        </authorList>
    </citation>
    <scope>NUCLEOTIDE SEQUENCE [LARGE SCALE GENOMIC DNA]</scope>
    <source>
        <strain evidence="2 3">RG4-7</strain>
    </source>
</reference>
<sequence length="158" mass="17736">MNKFVILFFLLIAVNTSRAQINALTENGRQVVLFDNGTWKYSADSTGGNLTDTIKTNRAKFVKSPYATFLVKSNTVNVGVYINPAKWTFSPHRDNEIVPEYRFSLKSGNGQAMLATEKTPINLKNMRNIALINAQKAAADARITGQEYRITIIKRCFI</sequence>
<proteinExistence type="predicted"/>